<dbReference type="InterPro" id="IPR001638">
    <property type="entry name" value="Solute-binding_3/MltF_N"/>
</dbReference>
<dbReference type="Proteomes" id="UP001432062">
    <property type="component" value="Chromosome"/>
</dbReference>
<feature type="domain" description="Solute-binding protein family 3/N-terminal" evidence="3">
    <location>
        <begin position="42"/>
        <end position="263"/>
    </location>
</feature>
<sequence length="263" mass="29203">MRRPLRYLPIAVISTLSWLLATGPVATAQDASHLITVQQSGVLRVCTTGDYPPYTLREDDGTYRGVDITLATDLAATLHVVPQWIPTTWSTLTDDFLARCDIAVGGISDTPARRVVADFSIPTSIDGKTPVVRRTDAADYATVDQINRPEVRVIVNRGGTNEAFARTNFPEAQLTIWPDNLTIYDQLEQHNADVFVTDSVEGRYRQRTHPTLQVLHPDTPFDSAPKAYLLPKGDTLFNTVVNTWLESEIRTGRSNQLLADWIG</sequence>
<dbReference type="Gene3D" id="3.40.190.10">
    <property type="entry name" value="Periplasmic binding protein-like II"/>
    <property type="match status" value="2"/>
</dbReference>
<feature type="signal peptide" evidence="2">
    <location>
        <begin position="1"/>
        <end position="28"/>
    </location>
</feature>
<evidence type="ECO:0000259" key="3">
    <source>
        <dbReference type="SMART" id="SM00062"/>
    </source>
</evidence>
<evidence type="ECO:0000256" key="1">
    <source>
        <dbReference type="ARBA" id="ARBA00022729"/>
    </source>
</evidence>
<keyword evidence="1 2" id="KW-0732">Signal</keyword>
<evidence type="ECO:0000313" key="4">
    <source>
        <dbReference type="EMBL" id="WUV44396.1"/>
    </source>
</evidence>
<dbReference type="SMART" id="SM00062">
    <property type="entry name" value="PBPb"/>
    <property type="match status" value="1"/>
</dbReference>
<organism evidence="4 5">
    <name type="scientific">Nocardia vinacea</name>
    <dbReference type="NCBI Taxonomy" id="96468"/>
    <lineage>
        <taxon>Bacteria</taxon>
        <taxon>Bacillati</taxon>
        <taxon>Actinomycetota</taxon>
        <taxon>Actinomycetes</taxon>
        <taxon>Mycobacteriales</taxon>
        <taxon>Nocardiaceae</taxon>
        <taxon>Nocardia</taxon>
    </lineage>
</organism>
<dbReference type="PANTHER" id="PTHR35936">
    <property type="entry name" value="MEMBRANE-BOUND LYTIC MUREIN TRANSGLYCOSYLASE F"/>
    <property type="match status" value="1"/>
</dbReference>
<accession>A0ABZ1YQ60</accession>
<dbReference type="EMBL" id="CP109441">
    <property type="protein sequence ID" value="WUV44396.1"/>
    <property type="molecule type" value="Genomic_DNA"/>
</dbReference>
<feature type="chain" id="PRO_5046606471" evidence="2">
    <location>
        <begin position="29"/>
        <end position="263"/>
    </location>
</feature>
<dbReference type="SUPFAM" id="SSF53850">
    <property type="entry name" value="Periplasmic binding protein-like II"/>
    <property type="match status" value="1"/>
</dbReference>
<name>A0ABZ1YQ60_9NOCA</name>
<evidence type="ECO:0000313" key="5">
    <source>
        <dbReference type="Proteomes" id="UP001432062"/>
    </source>
</evidence>
<gene>
    <name evidence="4" type="ORF">OG563_35270</name>
</gene>
<reference evidence="4" key="1">
    <citation type="submission" date="2022-10" db="EMBL/GenBank/DDBJ databases">
        <title>The complete genomes of actinobacterial strains from the NBC collection.</title>
        <authorList>
            <person name="Joergensen T.S."/>
            <person name="Alvarez Arevalo M."/>
            <person name="Sterndorff E.B."/>
            <person name="Faurdal D."/>
            <person name="Vuksanovic O."/>
            <person name="Mourched A.-S."/>
            <person name="Charusanti P."/>
            <person name="Shaw S."/>
            <person name="Blin K."/>
            <person name="Weber T."/>
        </authorList>
    </citation>
    <scope>NUCLEOTIDE SEQUENCE</scope>
    <source>
        <strain evidence="4">NBC_01482</strain>
    </source>
</reference>
<protein>
    <submittedName>
        <fullName evidence="4">Transporter substrate-binding domain-containing protein</fullName>
    </submittedName>
</protein>
<evidence type="ECO:0000256" key="2">
    <source>
        <dbReference type="SAM" id="SignalP"/>
    </source>
</evidence>
<keyword evidence="5" id="KW-1185">Reference proteome</keyword>
<dbReference type="RefSeq" id="WP_327097805.1">
    <property type="nucleotide sequence ID" value="NZ_CP109149.1"/>
</dbReference>
<dbReference type="Pfam" id="PF00497">
    <property type="entry name" value="SBP_bac_3"/>
    <property type="match status" value="1"/>
</dbReference>
<proteinExistence type="predicted"/>
<dbReference type="PANTHER" id="PTHR35936:SF19">
    <property type="entry name" value="AMINO-ACID-BINDING PROTEIN YXEM-RELATED"/>
    <property type="match status" value="1"/>
</dbReference>